<dbReference type="Proteomes" id="UP001143856">
    <property type="component" value="Unassembled WGS sequence"/>
</dbReference>
<organism evidence="1 2">
    <name type="scientific">Xylaria curta</name>
    <dbReference type="NCBI Taxonomy" id="42375"/>
    <lineage>
        <taxon>Eukaryota</taxon>
        <taxon>Fungi</taxon>
        <taxon>Dikarya</taxon>
        <taxon>Ascomycota</taxon>
        <taxon>Pezizomycotina</taxon>
        <taxon>Sordariomycetes</taxon>
        <taxon>Xylariomycetidae</taxon>
        <taxon>Xylariales</taxon>
        <taxon>Xylariaceae</taxon>
        <taxon>Xylaria</taxon>
    </lineage>
</organism>
<protein>
    <submittedName>
        <fullName evidence="1">Uncharacterized protein</fullName>
    </submittedName>
</protein>
<reference evidence="1" key="1">
    <citation type="submission" date="2022-10" db="EMBL/GenBank/DDBJ databases">
        <title>Genome Sequence of Xylaria curta.</title>
        <authorList>
            <person name="Buettner E."/>
        </authorList>
    </citation>
    <scope>NUCLEOTIDE SEQUENCE</scope>
    <source>
        <strain evidence="1">Babe10</strain>
    </source>
</reference>
<keyword evidence="2" id="KW-1185">Reference proteome</keyword>
<sequence>MLGIACCSKTLTSTRGNFPNRAISFPANQVSRGSSDLSPGRIGPGFSPDYMIRTPRLGLFHIATSRPIRKILYPEQSGQVDTTISFYYTSFNNYARFSQQASVSLAPRHQHNLEVNSPFKASRQAPRSRDTIKKAKVPSPFDGWRRSKNRTASSQGQKREGDFLARSPVSSKRHRA</sequence>
<evidence type="ECO:0000313" key="2">
    <source>
        <dbReference type="Proteomes" id="UP001143856"/>
    </source>
</evidence>
<dbReference type="EMBL" id="JAPDGR010003497">
    <property type="protein sequence ID" value="KAJ2971024.1"/>
    <property type="molecule type" value="Genomic_DNA"/>
</dbReference>
<proteinExistence type="predicted"/>
<name>A0ACC1MW38_9PEZI</name>
<evidence type="ECO:0000313" key="1">
    <source>
        <dbReference type="EMBL" id="KAJ2971024.1"/>
    </source>
</evidence>
<comment type="caution">
    <text evidence="1">The sequence shown here is derived from an EMBL/GenBank/DDBJ whole genome shotgun (WGS) entry which is preliminary data.</text>
</comment>
<accession>A0ACC1MW38</accession>
<gene>
    <name evidence="1" type="ORF">NUW58_g9533</name>
</gene>